<feature type="compositionally biased region" description="Low complexity" evidence="1">
    <location>
        <begin position="1342"/>
        <end position="1361"/>
    </location>
</feature>
<dbReference type="EMBL" id="JALJOQ010000033">
    <property type="protein sequence ID" value="KAK9807180.1"/>
    <property type="molecule type" value="Genomic_DNA"/>
</dbReference>
<keyword evidence="3" id="KW-1185">Reference proteome</keyword>
<name>A0AAW1PBN7_9CHLO</name>
<feature type="compositionally biased region" description="Low complexity" evidence="1">
    <location>
        <begin position="120"/>
        <end position="134"/>
    </location>
</feature>
<dbReference type="Proteomes" id="UP001465755">
    <property type="component" value="Unassembled WGS sequence"/>
</dbReference>
<feature type="compositionally biased region" description="Polar residues" evidence="1">
    <location>
        <begin position="1002"/>
        <end position="1013"/>
    </location>
</feature>
<feature type="compositionally biased region" description="Polar residues" evidence="1">
    <location>
        <begin position="1621"/>
        <end position="1630"/>
    </location>
</feature>
<feature type="region of interest" description="Disordered" evidence="1">
    <location>
        <begin position="1217"/>
        <end position="1364"/>
    </location>
</feature>
<feature type="compositionally biased region" description="Basic and acidic residues" evidence="1">
    <location>
        <begin position="1631"/>
        <end position="1641"/>
    </location>
</feature>
<protein>
    <recommendedName>
        <fullName evidence="4">RING-type E3 ubiquitin transferase</fullName>
    </recommendedName>
</protein>
<gene>
    <name evidence="2" type="ORF">WJX73_004485</name>
</gene>
<feature type="region of interest" description="Disordered" evidence="1">
    <location>
        <begin position="1002"/>
        <end position="1024"/>
    </location>
</feature>
<feature type="region of interest" description="Disordered" evidence="1">
    <location>
        <begin position="1616"/>
        <end position="1665"/>
    </location>
</feature>
<reference evidence="2 3" key="1">
    <citation type="journal article" date="2024" name="Nat. Commun.">
        <title>Phylogenomics reveals the evolutionary origins of lichenization in chlorophyte algae.</title>
        <authorList>
            <person name="Puginier C."/>
            <person name="Libourel C."/>
            <person name="Otte J."/>
            <person name="Skaloud P."/>
            <person name="Haon M."/>
            <person name="Grisel S."/>
            <person name="Petersen M."/>
            <person name="Berrin J.G."/>
            <person name="Delaux P.M."/>
            <person name="Dal Grande F."/>
            <person name="Keller J."/>
        </authorList>
    </citation>
    <scope>NUCLEOTIDE SEQUENCE [LARGE SCALE GENOMIC DNA]</scope>
    <source>
        <strain evidence="2 3">SAG 2036</strain>
    </source>
</reference>
<sequence length="1665" mass="178790">MADDCPALVDSDCEEETAPNSAPQPAYRETSRVSSVVPGRVEADDKLGYTPKASQPQQGLSSPPGLVSDDSEGDAAPDEEEVETRQAQGKPLKDPEPDFIPLGTPPPEQKTATPLRQEGAPETTPDAAGAAAVKAADRQPQPYAHVPVPEKEPGPSALHHEQGPNGSVSAERGTSEKQGPTEEQTKLPKQEFVKHTPQYNDARAETERAWAEAAANANKKKKETEARAAKIAREQARQAALRKEEARQAAEAEQEVLRKFLKKQDEEKRQLQQQMGLGGADSSREKVVLGRCALRGIAELASTCEAHDSGYEVTADQKYYRINCSEACALVYHFPSCFRSFERQHKATNPSFNLKGSSEQACPTPGCCGYITLGQIVPPDPKHDDFVFSKPKPQPPPVAPAAHHTKDQKQKKWNRDKAKGKGKADAAPAVEEARAASPPRAVDAAAKDEVSKGQEPQQVKPLIAVEDLDLNALKLRGEKTNEEDDRWNAVAEGGKGKRHRVRNRTAKAMRQIPLTDLQTPAVLPDDENAGDPDDGDVLFAHTNRQQVPVNSIPVNPGWAAKAEEDQESVLSHEGNGGEEFPALVALTAAQQNALKTLKGFQTIKETCFVLLEDIPIKALDELEADVTAEDHVISILQFYGQAVEIHVFRSIGCALACYSQLSSASKAVRDLQAEVLVQGHIASTAHFLISFPDQKLRQRLLRELGEPPEAASAAADPPDPLQKALDKFHDPPAPPRTPEAAKVLEVPRRTALGSPFSAQRVQDLQLNGAAGDQAGKPRFNVAAKEFVPSRPPSMSSLVSEDRLAVSASEDLLAGPSDATSDKESTALVFFDVNTKELHGLWEAQPGVIDHPNEPGQSIIVFELHRKWAALPVSASAALLETGTNNQDFRLPQALDKPRTGRLLNAFNARARELGQFPEESDNPQPIVLSDLPARSATHATATHAGTTHMNGSAAAAANAASGSGQLNETELQEAFRAQQQAEAHFAALRKDAEYAAMLQEQENAANKKQSSPQGPGKQPASATRGQVVVAAAKLPSLQSIAVQEPQRGARWTRLFQLALILPALALAALIRPPTAHAEASWRYWQHQLPAQVQGSVASWQHSAAHATHVGSERWQRALDSTAMRTTAVITSTFAALWVIISSIYATPPPSAYWKINDYKQMAVEKQAGKQQPGGYQTPNAARADAIRAVASGGDGRPVASVGLSSRQFSARRTPGMETVDLPFSMSPPGEGQRTPGLETVDLPASMSPPSEAQRTPGLETVDLPFSMSPPSEAQRTPGLETVDVPAEMTPPLRDIGRKIEQRADDIRASGRLDNAAPMSAKAGVESADVSSINASPVGGRRTQQTASSSPSVSTPSQPQSADAAMLKQMIDEVQQTDDSVAQAAAAFVDQETIDQPATAGQSASATPIKRLTNFLNRVTQQPSSNKYDALYDVLHNSRAQPSGVAQDGKYDPVYALLHQAAVEEDWGAPTSGPVHDFLQLGKRLDEVDPSRAGQPGSSSSLRQWLEEDQGVPKSGPVYDLLRLGMKSAEALTDPTAPGSSSALRQWLEEEQGTPKSGPVYDLLRLGTRSADALKAPDGVGSPSALSQWLEEEQGIPKSGPVYDLLQLGRKTAEALNASDGAASTSFQQWLQEDRSLPKDGPEPTPAPKGDEWSPGIQSIWSPFKI</sequence>
<proteinExistence type="predicted"/>
<feature type="compositionally biased region" description="Polar residues" evidence="1">
    <location>
        <begin position="1655"/>
        <end position="1665"/>
    </location>
</feature>
<evidence type="ECO:0000256" key="1">
    <source>
        <dbReference type="SAM" id="MobiDB-lite"/>
    </source>
</evidence>
<feature type="compositionally biased region" description="Basic and acidic residues" evidence="1">
    <location>
        <begin position="1294"/>
        <end position="1310"/>
    </location>
</feature>
<feature type="compositionally biased region" description="Acidic residues" evidence="1">
    <location>
        <begin position="69"/>
        <end position="82"/>
    </location>
</feature>
<feature type="compositionally biased region" description="Polar residues" evidence="1">
    <location>
        <begin position="52"/>
        <end position="61"/>
    </location>
</feature>
<accession>A0AAW1PBN7</accession>
<feature type="compositionally biased region" description="Low complexity" evidence="1">
    <location>
        <begin position="425"/>
        <end position="444"/>
    </location>
</feature>
<evidence type="ECO:0000313" key="2">
    <source>
        <dbReference type="EMBL" id="KAK9807180.1"/>
    </source>
</evidence>
<feature type="region of interest" description="Disordered" evidence="1">
    <location>
        <begin position="382"/>
        <end position="458"/>
    </location>
</feature>
<evidence type="ECO:0008006" key="4">
    <source>
        <dbReference type="Google" id="ProtNLM"/>
    </source>
</evidence>
<organism evidence="2 3">
    <name type="scientific">Symbiochloris irregularis</name>
    <dbReference type="NCBI Taxonomy" id="706552"/>
    <lineage>
        <taxon>Eukaryota</taxon>
        <taxon>Viridiplantae</taxon>
        <taxon>Chlorophyta</taxon>
        <taxon>core chlorophytes</taxon>
        <taxon>Trebouxiophyceae</taxon>
        <taxon>Trebouxiales</taxon>
        <taxon>Trebouxiaceae</taxon>
        <taxon>Symbiochloris</taxon>
    </lineage>
</organism>
<evidence type="ECO:0000313" key="3">
    <source>
        <dbReference type="Proteomes" id="UP001465755"/>
    </source>
</evidence>
<feature type="compositionally biased region" description="Basic and acidic residues" evidence="1">
    <location>
        <begin position="173"/>
        <end position="194"/>
    </location>
</feature>
<feature type="compositionally biased region" description="Basic and acidic residues" evidence="1">
    <location>
        <begin position="404"/>
        <end position="424"/>
    </location>
</feature>
<feature type="compositionally biased region" description="Basic and acidic residues" evidence="1">
    <location>
        <begin position="148"/>
        <end position="162"/>
    </location>
</feature>
<comment type="caution">
    <text evidence="2">The sequence shown here is derived from an EMBL/GenBank/DDBJ whole genome shotgun (WGS) entry which is preliminary data.</text>
</comment>
<feature type="region of interest" description="Disordered" evidence="1">
    <location>
        <begin position="706"/>
        <end position="740"/>
    </location>
</feature>
<feature type="region of interest" description="Disordered" evidence="1">
    <location>
        <begin position="1"/>
        <end position="224"/>
    </location>
</feature>
<feature type="compositionally biased region" description="Low complexity" evidence="1">
    <location>
        <begin position="707"/>
        <end position="716"/>
    </location>
</feature>